<feature type="signal peptide" evidence="1">
    <location>
        <begin position="1"/>
        <end position="23"/>
    </location>
</feature>
<reference evidence="3 4" key="1">
    <citation type="journal article" date="2014" name="Genome Announc.">
        <title>Draft Genome Sequence of Petroleum Oil-Degrading Marine Bacterium Pseudomonas taeanensis Strain MS-3, Isolated from a Crude Oil-Contaminated Seashore.</title>
        <authorList>
            <person name="Lee S.Y."/>
            <person name="Kim S.H."/>
            <person name="Lee D.G."/>
            <person name="Shin S."/>
            <person name="Yun S.H."/>
            <person name="Choi C.W."/>
            <person name="Chung Y.H."/>
            <person name="Choi J.S."/>
            <person name="Kahng H.Y."/>
            <person name="Kim S.I."/>
        </authorList>
    </citation>
    <scope>NUCLEOTIDE SEQUENCE [LARGE SCALE GENOMIC DNA]</scope>
    <source>
        <strain evidence="3 4">MS-3</strain>
    </source>
</reference>
<proteinExistence type="predicted"/>
<protein>
    <submittedName>
        <fullName evidence="3">Glycine/betaine ABC transporter substrate-binding protein</fullName>
    </submittedName>
</protein>
<dbReference type="InterPro" id="IPR007210">
    <property type="entry name" value="ABC_Gly_betaine_transp_sub-bd"/>
</dbReference>
<comment type="caution">
    <text evidence="3">The sequence shown here is derived from an EMBL/GenBank/DDBJ whole genome shotgun (WGS) entry which is preliminary data.</text>
</comment>
<dbReference type="OrthoDB" id="9787902at2"/>
<organism evidence="3 4">
    <name type="scientific">Pseudomonas taeanensis MS-3</name>
    <dbReference type="NCBI Taxonomy" id="1395571"/>
    <lineage>
        <taxon>Bacteria</taxon>
        <taxon>Pseudomonadati</taxon>
        <taxon>Pseudomonadota</taxon>
        <taxon>Gammaproteobacteria</taxon>
        <taxon>Pseudomonadales</taxon>
        <taxon>Pseudomonadaceae</taxon>
        <taxon>Pseudomonas</taxon>
    </lineage>
</organism>
<dbReference type="InterPro" id="IPR017783">
    <property type="entry name" value="ABC_choline_sub-bd"/>
</dbReference>
<dbReference type="GO" id="GO:0043190">
    <property type="term" value="C:ATP-binding cassette (ABC) transporter complex"/>
    <property type="evidence" value="ECO:0007669"/>
    <property type="project" value="InterPro"/>
</dbReference>
<dbReference type="GO" id="GO:0033265">
    <property type="term" value="F:choline binding"/>
    <property type="evidence" value="ECO:0007669"/>
    <property type="project" value="InterPro"/>
</dbReference>
<dbReference type="RefSeq" id="WP_029866201.1">
    <property type="nucleotide sequence ID" value="NZ_AWSQ01000001.1"/>
</dbReference>
<dbReference type="GO" id="GO:0042597">
    <property type="term" value="C:periplasmic space"/>
    <property type="evidence" value="ECO:0007669"/>
    <property type="project" value="InterPro"/>
</dbReference>
<dbReference type="eggNOG" id="COG2113">
    <property type="taxonomic scope" value="Bacteria"/>
</dbReference>
<dbReference type="Pfam" id="PF04069">
    <property type="entry name" value="OpuAC"/>
    <property type="match status" value="1"/>
</dbReference>
<dbReference type="SUPFAM" id="SSF53850">
    <property type="entry name" value="Periplasmic binding protein-like II"/>
    <property type="match status" value="1"/>
</dbReference>
<keyword evidence="4" id="KW-1185">Reference proteome</keyword>
<evidence type="ECO:0000259" key="2">
    <source>
        <dbReference type="Pfam" id="PF04069"/>
    </source>
</evidence>
<dbReference type="AlphaFoldDB" id="A0A0A1YR58"/>
<feature type="domain" description="ABC-type glycine betaine transport system substrate-binding" evidence="2">
    <location>
        <begin position="31"/>
        <end position="284"/>
    </location>
</feature>
<dbReference type="GO" id="GO:0015871">
    <property type="term" value="P:choline transport"/>
    <property type="evidence" value="ECO:0007669"/>
    <property type="project" value="InterPro"/>
</dbReference>
<dbReference type="STRING" id="1395571.TMS3_0108215"/>
<sequence length="314" mass="34577">MTIKIVPALMSTLLCFSAGDLLAQEPDSCKAIKFADIGWVDNAANNGLTMVLAEGLGYKPKATIVSLPIALASIQKKQMDVFLDYWSPASDDTVKPFRDKGTIKVLEEPNMPGAKYTLAVPTYLFEKGLKDFSDIPRFKEELNGRIYGIEAGSGGNKLLNQIIAENKFGLGEFKLVESSEAAMRVAVARAISKKEPIVFLGWAPHPMNLQFDMTYLTGGDDYFGPDYGAATIYTITTPDYAERCPNAAKLISNMKFTTDMEAALMARIMEHEKADVVATDWIKKNPQWLETWLAGVTTFDGKNGLEAVKKHLDL</sequence>
<dbReference type="GO" id="GO:0022857">
    <property type="term" value="F:transmembrane transporter activity"/>
    <property type="evidence" value="ECO:0007669"/>
    <property type="project" value="InterPro"/>
</dbReference>
<dbReference type="Gene3D" id="3.40.190.100">
    <property type="entry name" value="Glycine betaine-binding periplasmic protein, domain 2"/>
    <property type="match status" value="1"/>
</dbReference>
<dbReference type="EMBL" id="AWSQ01000001">
    <property type="protein sequence ID" value="KFX71881.1"/>
    <property type="molecule type" value="Genomic_DNA"/>
</dbReference>
<name>A0A0A1YR58_9PSED</name>
<dbReference type="Proteomes" id="UP000030063">
    <property type="component" value="Unassembled WGS sequence"/>
</dbReference>
<feature type="chain" id="PRO_5001985132" evidence="1">
    <location>
        <begin position="24"/>
        <end position="314"/>
    </location>
</feature>
<evidence type="ECO:0000313" key="3">
    <source>
        <dbReference type="EMBL" id="KFX71881.1"/>
    </source>
</evidence>
<evidence type="ECO:0000313" key="4">
    <source>
        <dbReference type="Proteomes" id="UP000030063"/>
    </source>
</evidence>
<evidence type="ECO:0000256" key="1">
    <source>
        <dbReference type="SAM" id="SignalP"/>
    </source>
</evidence>
<accession>A0A0A1YR58</accession>
<dbReference type="NCBIfam" id="TIGR03414">
    <property type="entry name" value="ABC_choline_bnd"/>
    <property type="match status" value="1"/>
</dbReference>
<gene>
    <name evidence="3" type="ORF">TMS3_0108215</name>
</gene>
<dbReference type="Gene3D" id="3.40.190.10">
    <property type="entry name" value="Periplasmic binding protein-like II"/>
    <property type="match status" value="1"/>
</dbReference>
<dbReference type="CDD" id="cd13640">
    <property type="entry name" value="PBP2_ChoX"/>
    <property type="match status" value="1"/>
</dbReference>
<keyword evidence="1" id="KW-0732">Signal</keyword>